<keyword evidence="3 10" id="KW-0812">Transmembrane</keyword>
<evidence type="ECO:0000256" key="8">
    <source>
        <dbReference type="ARBA" id="ARBA00023136"/>
    </source>
</evidence>
<evidence type="ECO:0000256" key="10">
    <source>
        <dbReference type="SAM" id="Phobius"/>
    </source>
</evidence>
<evidence type="ECO:0000256" key="2">
    <source>
        <dbReference type="ARBA" id="ARBA00022448"/>
    </source>
</evidence>
<name>A0A1D1XGV5_9ARAE</name>
<evidence type="ECO:0000256" key="6">
    <source>
        <dbReference type="ARBA" id="ARBA00023065"/>
    </source>
</evidence>
<dbReference type="InterPro" id="IPR009617">
    <property type="entry name" value="Seipin"/>
</dbReference>
<dbReference type="EMBL" id="GDJX01026301">
    <property type="protein sequence ID" value="JAT41635.1"/>
    <property type="molecule type" value="Transcribed_RNA"/>
</dbReference>
<organism evidence="11">
    <name type="scientific">Anthurium amnicola</name>
    <dbReference type="NCBI Taxonomy" id="1678845"/>
    <lineage>
        <taxon>Eukaryota</taxon>
        <taxon>Viridiplantae</taxon>
        <taxon>Streptophyta</taxon>
        <taxon>Embryophyta</taxon>
        <taxon>Tracheophyta</taxon>
        <taxon>Spermatophyta</taxon>
        <taxon>Magnoliopsida</taxon>
        <taxon>Liliopsida</taxon>
        <taxon>Araceae</taxon>
        <taxon>Pothoideae</taxon>
        <taxon>Potheae</taxon>
        <taxon>Anthurium</taxon>
    </lineage>
</organism>
<dbReference type="InterPro" id="IPR020003">
    <property type="entry name" value="ATPase_a/bsu_AS"/>
</dbReference>
<dbReference type="AlphaFoldDB" id="A0A1D1XGV5"/>
<keyword evidence="6" id="KW-0406">Ion transport</keyword>
<feature type="compositionally biased region" description="Polar residues" evidence="9">
    <location>
        <begin position="350"/>
        <end position="371"/>
    </location>
</feature>
<reference evidence="11" key="1">
    <citation type="submission" date="2015-07" db="EMBL/GenBank/DDBJ databases">
        <title>Transcriptome Assembly of Anthurium amnicola.</title>
        <authorList>
            <person name="Suzuki J."/>
        </authorList>
    </citation>
    <scope>NUCLEOTIDE SEQUENCE</scope>
</reference>
<feature type="transmembrane region" description="Helical" evidence="10">
    <location>
        <begin position="41"/>
        <end position="65"/>
    </location>
</feature>
<keyword evidence="5 10" id="KW-1133">Transmembrane helix</keyword>
<sequence length="471" mass="53533">MLVEIINFFLSPFYYLFEPYITYTTNALTSQKTQRTLVKSIFIASVVFVLVTIAFVAYFGFYMIYVPKIAHSKPVYLQYHKDDSPYAIIDFTENGQYDSFLTADQAYDILIDLDVPSSDRNIALGNFMVGLELIAKNETVQFSSRPCILTYQSGLFRVIYTFWRLIPLVLGFTKEDQKLRIIMFENMIESVEKPITKALITISSSNLDVYSAQIRLDAHFRGLRYFMYYHQIPTAIIFIVMFLTWEILFSIIAWRSFVSWWQSKVISGSIKTPITPGGMNNTNAVTDGNYPNYSNYSNYPNYPNYPNYQDDDSNKPFRQHDERVEKNSDDNGTTTETESEYESSRPVSVISPTDTALVSESGEMSYNTEESYITDDDDEQSIISRSLDGDDSSSLIVSETDDDPIDDQTEGSATPTTRSRKSTISEVSTYKSESEDGPSINSATSTSRLQNDSTRPYPRRVGSSGGGNNRE</sequence>
<evidence type="ECO:0000256" key="1">
    <source>
        <dbReference type="ARBA" id="ARBA00004477"/>
    </source>
</evidence>
<dbReference type="GO" id="GO:0005524">
    <property type="term" value="F:ATP binding"/>
    <property type="evidence" value="ECO:0007669"/>
    <property type="project" value="InterPro"/>
</dbReference>
<proteinExistence type="predicted"/>
<evidence type="ECO:0000256" key="9">
    <source>
        <dbReference type="SAM" id="MobiDB-lite"/>
    </source>
</evidence>
<accession>A0A1D1XGV5</accession>
<comment type="subcellular location">
    <subcellularLocation>
        <location evidence="1">Endoplasmic reticulum membrane</location>
        <topology evidence="1">Multi-pass membrane protein</topology>
    </subcellularLocation>
</comment>
<keyword evidence="8 10" id="KW-0472">Membrane</keyword>
<dbReference type="GO" id="GO:0006629">
    <property type="term" value="P:lipid metabolic process"/>
    <property type="evidence" value="ECO:0007669"/>
    <property type="project" value="UniProtKB-KW"/>
</dbReference>
<protein>
    <submittedName>
        <fullName evidence="11">Seipin</fullName>
    </submittedName>
</protein>
<dbReference type="CDD" id="cd23995">
    <property type="entry name" value="Seipin_BSCL2_like"/>
    <property type="match status" value="1"/>
</dbReference>
<dbReference type="GO" id="GO:0140042">
    <property type="term" value="P:lipid droplet formation"/>
    <property type="evidence" value="ECO:0007669"/>
    <property type="project" value="UniProtKB-ARBA"/>
</dbReference>
<dbReference type="Pfam" id="PF06775">
    <property type="entry name" value="Seipin"/>
    <property type="match status" value="1"/>
</dbReference>
<feature type="compositionally biased region" description="Low complexity" evidence="9">
    <location>
        <begin position="381"/>
        <end position="398"/>
    </location>
</feature>
<feature type="transmembrane region" description="Helical" evidence="10">
    <location>
        <begin position="232"/>
        <end position="254"/>
    </location>
</feature>
<keyword evidence="7" id="KW-0443">Lipid metabolism</keyword>
<dbReference type="GO" id="GO:0005789">
    <property type="term" value="C:endoplasmic reticulum membrane"/>
    <property type="evidence" value="ECO:0007669"/>
    <property type="project" value="UniProtKB-SubCell"/>
</dbReference>
<feature type="compositionally biased region" description="Polar residues" evidence="9">
    <location>
        <begin position="410"/>
        <end position="431"/>
    </location>
</feature>
<keyword evidence="2" id="KW-0813">Transport</keyword>
<evidence type="ECO:0000256" key="4">
    <source>
        <dbReference type="ARBA" id="ARBA00022824"/>
    </source>
</evidence>
<feature type="region of interest" description="Disordered" evidence="9">
    <location>
        <begin position="301"/>
        <end position="471"/>
    </location>
</feature>
<keyword evidence="4" id="KW-0256">Endoplasmic reticulum</keyword>
<evidence type="ECO:0000256" key="3">
    <source>
        <dbReference type="ARBA" id="ARBA00022692"/>
    </source>
</evidence>
<dbReference type="PANTHER" id="PTHR21212">
    <property type="entry name" value="BERNARDINELLI-SEIP CONGENITAL LIPODYSTROPHY 2 HOMOLOG BSCL2 PROTEIN"/>
    <property type="match status" value="1"/>
</dbReference>
<feature type="compositionally biased region" description="Basic and acidic residues" evidence="9">
    <location>
        <begin position="312"/>
        <end position="329"/>
    </location>
</feature>
<dbReference type="PROSITE" id="PS00152">
    <property type="entry name" value="ATPASE_ALPHA_BETA"/>
    <property type="match status" value="1"/>
</dbReference>
<evidence type="ECO:0000256" key="5">
    <source>
        <dbReference type="ARBA" id="ARBA00022989"/>
    </source>
</evidence>
<gene>
    <name evidence="11" type="primary">BSCL2_1</name>
    <name evidence="11" type="ORF">g.30582</name>
</gene>
<evidence type="ECO:0000256" key="7">
    <source>
        <dbReference type="ARBA" id="ARBA00023098"/>
    </source>
</evidence>
<feature type="compositionally biased region" description="Polar residues" evidence="9">
    <location>
        <begin position="439"/>
        <end position="454"/>
    </location>
</feature>
<feature type="compositionally biased region" description="Acidic residues" evidence="9">
    <location>
        <begin position="399"/>
        <end position="409"/>
    </location>
</feature>
<dbReference type="PANTHER" id="PTHR21212:SF0">
    <property type="entry name" value="SEIPIN"/>
    <property type="match status" value="1"/>
</dbReference>
<evidence type="ECO:0000313" key="11">
    <source>
        <dbReference type="EMBL" id="JAT41635.1"/>
    </source>
</evidence>